<dbReference type="PANTHER" id="PTHR24148">
    <property type="entry name" value="ANKYRIN REPEAT DOMAIN-CONTAINING PROTEIN 39 HOMOLOG-RELATED"/>
    <property type="match status" value="1"/>
</dbReference>
<comment type="caution">
    <text evidence="2">The sequence shown here is derived from an EMBL/GenBank/DDBJ whole genome shotgun (WGS) entry which is preliminary data.</text>
</comment>
<reference evidence="2" key="1">
    <citation type="journal article" date="2021" name="Nat. Commun.">
        <title>Genetic determinants of endophytism in the Arabidopsis root mycobiome.</title>
        <authorList>
            <person name="Mesny F."/>
            <person name="Miyauchi S."/>
            <person name="Thiergart T."/>
            <person name="Pickel B."/>
            <person name="Atanasova L."/>
            <person name="Karlsson M."/>
            <person name="Huettel B."/>
            <person name="Barry K.W."/>
            <person name="Haridas S."/>
            <person name="Chen C."/>
            <person name="Bauer D."/>
            <person name="Andreopoulos W."/>
            <person name="Pangilinan J."/>
            <person name="LaButti K."/>
            <person name="Riley R."/>
            <person name="Lipzen A."/>
            <person name="Clum A."/>
            <person name="Drula E."/>
            <person name="Henrissat B."/>
            <person name="Kohler A."/>
            <person name="Grigoriev I.V."/>
            <person name="Martin F.M."/>
            <person name="Hacquard S."/>
        </authorList>
    </citation>
    <scope>NUCLEOTIDE SEQUENCE</scope>
    <source>
        <strain evidence="2">FSSC 5 MPI-SDFR-AT-0091</strain>
    </source>
</reference>
<feature type="domain" description="Heterokaryon incompatibility" evidence="1">
    <location>
        <begin position="92"/>
        <end position="260"/>
    </location>
</feature>
<name>A0A9P9KSW3_FUSSL</name>
<dbReference type="Proteomes" id="UP000736672">
    <property type="component" value="Unassembled WGS sequence"/>
</dbReference>
<protein>
    <recommendedName>
        <fullName evidence="1">Heterokaryon incompatibility domain-containing protein</fullName>
    </recommendedName>
</protein>
<evidence type="ECO:0000259" key="1">
    <source>
        <dbReference type="Pfam" id="PF06985"/>
    </source>
</evidence>
<evidence type="ECO:0000313" key="3">
    <source>
        <dbReference type="Proteomes" id="UP000736672"/>
    </source>
</evidence>
<dbReference type="InterPro" id="IPR010730">
    <property type="entry name" value="HET"/>
</dbReference>
<dbReference type="Pfam" id="PF06985">
    <property type="entry name" value="HET"/>
    <property type="match status" value="1"/>
</dbReference>
<accession>A0A9P9KSW3</accession>
<gene>
    <name evidence="2" type="ORF">B0J15DRAFT_486272</name>
</gene>
<organism evidence="2 3">
    <name type="scientific">Fusarium solani</name>
    <name type="common">Filamentous fungus</name>
    <dbReference type="NCBI Taxonomy" id="169388"/>
    <lineage>
        <taxon>Eukaryota</taxon>
        <taxon>Fungi</taxon>
        <taxon>Dikarya</taxon>
        <taxon>Ascomycota</taxon>
        <taxon>Pezizomycotina</taxon>
        <taxon>Sordariomycetes</taxon>
        <taxon>Hypocreomycetidae</taxon>
        <taxon>Hypocreales</taxon>
        <taxon>Nectriaceae</taxon>
        <taxon>Fusarium</taxon>
        <taxon>Fusarium solani species complex</taxon>
    </lineage>
</organism>
<evidence type="ECO:0000313" key="2">
    <source>
        <dbReference type="EMBL" id="KAH7267943.1"/>
    </source>
</evidence>
<proteinExistence type="predicted"/>
<dbReference type="AlphaFoldDB" id="A0A9P9KSW3"/>
<dbReference type="EMBL" id="JAGTJS010000005">
    <property type="protein sequence ID" value="KAH7267943.1"/>
    <property type="molecule type" value="Genomic_DNA"/>
</dbReference>
<dbReference type="InterPro" id="IPR052895">
    <property type="entry name" value="HetReg/Transcr_Mod"/>
</dbReference>
<dbReference type="PANTHER" id="PTHR24148:SF64">
    <property type="entry name" value="HETEROKARYON INCOMPATIBILITY DOMAIN-CONTAINING PROTEIN"/>
    <property type="match status" value="1"/>
</dbReference>
<keyword evidence="3" id="KW-1185">Reference proteome</keyword>
<sequence length="693" mass="79233">MDKGVDDSKIPLSDIAQHHGKPIVSLLLDIQKTHQQPQRKYLHFIRQLECLSVDESSREELVRPVGSLKPRSWSQRITLKRRKIDAFKEENYVALSYTWEGSDHEDQSSGKYEVQTRDERQFFPSPVRDCVFDRLLSYMQAKDLSLLWIDRHCVKQKTCGKKGVCSHARCNQKQDAIQTMDLVYKLSKHPVALLGMPIEWQDELDLLAKVLTGQLVYKPLGTSNFQLSQTTSQDEASRALALLSRITKDRWWTRAWTFQENYRAGANMTLLIRHPPFLEAQKRSYALFSDVSCEICIKSVDFCKTSTELCLAVQAQTPRQPDASCHAEQVLEVVGKYTVLLDRSESMTPSVITAIQRRGLGDAWDKLAIIANCCQYAIRMDNLELKRMSQSLSLSILAMCLLNGEILRNGVEEEDPTSMSDKTVSQYLKAQAFKEFCAPRSERDLTFNKRCRFVEVQLKESGIKTRGHLWKLGRIIHTARFRLPLSGAEKPSCSLTPDKRGRLTQLVAELRLVGETSLANQVERFLNDDSTRSDETFKSEAFSKRYMDIMAEELAVAIENGRSLRLGQIWGALEPEVPCSAIFVWDSSCTEQRDIGDKPHETNTRSKGDRGLQEAFVFTATSPMERGYQQHGTNDLDHHVSLEVSWPLSWRQAPNCLPRLYIKRWLLGLCFFYGFPKTDVIFPWPSALQAFDP</sequence>
<dbReference type="OrthoDB" id="270167at2759"/>